<dbReference type="Proteomes" id="UP000638313">
    <property type="component" value="Unassembled WGS sequence"/>
</dbReference>
<reference evidence="4" key="2">
    <citation type="submission" date="2020-09" db="EMBL/GenBank/DDBJ databases">
        <authorList>
            <person name="Sun Q."/>
            <person name="Ohkuma M."/>
        </authorList>
    </citation>
    <scope>NUCLEOTIDE SEQUENCE</scope>
    <source>
        <strain evidence="4">JCM 4059</strain>
    </source>
</reference>
<keyword evidence="2" id="KW-0732">Signal</keyword>
<evidence type="ECO:0000256" key="2">
    <source>
        <dbReference type="SAM" id="SignalP"/>
    </source>
</evidence>
<dbReference type="PROSITE" id="PS51257">
    <property type="entry name" value="PROKAR_LIPOPROTEIN"/>
    <property type="match status" value="1"/>
</dbReference>
<dbReference type="Pfam" id="PF07995">
    <property type="entry name" value="GSDH"/>
    <property type="match status" value="1"/>
</dbReference>
<dbReference type="RefSeq" id="WP_229891089.1">
    <property type="nucleotide sequence ID" value="NZ_BNBD01000006.1"/>
</dbReference>
<dbReference type="PANTHER" id="PTHR19328:SF13">
    <property type="entry name" value="HIPL1 PROTEIN"/>
    <property type="match status" value="1"/>
</dbReference>
<dbReference type="AlphaFoldDB" id="A0A919B5K2"/>
<dbReference type="InterPro" id="IPR011042">
    <property type="entry name" value="6-blade_b-propeller_TolB-like"/>
</dbReference>
<evidence type="ECO:0000313" key="5">
    <source>
        <dbReference type="Proteomes" id="UP000638313"/>
    </source>
</evidence>
<proteinExistence type="predicted"/>
<dbReference type="InterPro" id="IPR011041">
    <property type="entry name" value="Quinoprot_gluc/sorb_DH_b-prop"/>
</dbReference>
<dbReference type="InterPro" id="IPR012938">
    <property type="entry name" value="Glc/Sorbosone_DH"/>
</dbReference>
<evidence type="ECO:0000259" key="3">
    <source>
        <dbReference type="Pfam" id="PF07995"/>
    </source>
</evidence>
<dbReference type="EMBL" id="BNBD01000006">
    <property type="protein sequence ID" value="GHF49911.1"/>
    <property type="molecule type" value="Genomic_DNA"/>
</dbReference>
<dbReference type="Gene3D" id="2.120.10.30">
    <property type="entry name" value="TolB, C-terminal domain"/>
    <property type="match status" value="1"/>
</dbReference>
<dbReference type="PANTHER" id="PTHR19328">
    <property type="entry name" value="HEDGEHOG-INTERACTING PROTEIN"/>
    <property type="match status" value="1"/>
</dbReference>
<name>A0A919B5K2_9ACTN</name>
<evidence type="ECO:0000256" key="1">
    <source>
        <dbReference type="SAM" id="MobiDB-lite"/>
    </source>
</evidence>
<comment type="caution">
    <text evidence="4">The sequence shown here is derived from an EMBL/GenBank/DDBJ whole genome shotgun (WGS) entry which is preliminary data.</text>
</comment>
<dbReference type="SUPFAM" id="SSF50952">
    <property type="entry name" value="Soluble quinoprotein glucose dehydrogenase"/>
    <property type="match status" value="1"/>
</dbReference>
<sequence length="376" mass="39137">MRRRPAAVLCALLLATTGVISGCSDSGGHPSGPSGSASAGTPAHGPVEVRRTVATQLDSPWGVAELPGGDLLVGSRNTGRVTHVAVRDGRQETLGTVPGVAASGEGGLLGLALSPGYASDHALYAYLTTASDNRVVRMPVDEGAPEGRRLGAPRVVVDGIPKGEVHNGGRIAFGPDGMLYAGTGESGHRDLAQDRSSLGGKILRMTPDGRPAPGNPGPSSLVYSWGHRNVQGLAWDADKRLWAAEFGQDTWDELNLIEPGRNYGWPRVEGVAHRAGFTDPVVQWRPADASPSGLAYADGALWLAALRGERLWRVPLPRGGAAETTGPPEAFLKGTYGRLRTVVAAAAGGLWLTTSNTDGRGDPRPGDDRLLRLATG</sequence>
<reference evidence="4" key="1">
    <citation type="journal article" date="2014" name="Int. J. Syst. Evol. Microbiol.">
        <title>Complete genome sequence of Corynebacterium casei LMG S-19264T (=DSM 44701T), isolated from a smear-ripened cheese.</title>
        <authorList>
            <consortium name="US DOE Joint Genome Institute (JGI-PGF)"/>
            <person name="Walter F."/>
            <person name="Albersmeier A."/>
            <person name="Kalinowski J."/>
            <person name="Ruckert C."/>
        </authorList>
    </citation>
    <scope>NUCLEOTIDE SEQUENCE</scope>
    <source>
        <strain evidence="4">JCM 4059</strain>
    </source>
</reference>
<accession>A0A919B5K2</accession>
<evidence type="ECO:0000313" key="4">
    <source>
        <dbReference type="EMBL" id="GHF49911.1"/>
    </source>
</evidence>
<protein>
    <recommendedName>
        <fullName evidence="3">Glucose/Sorbosone dehydrogenase domain-containing protein</fullName>
    </recommendedName>
</protein>
<keyword evidence="5" id="KW-1185">Reference proteome</keyword>
<gene>
    <name evidence="4" type="ORF">GCM10010218_34220</name>
</gene>
<feature type="domain" description="Glucose/Sorbosone dehydrogenase" evidence="3">
    <location>
        <begin position="57"/>
        <end position="360"/>
    </location>
</feature>
<feature type="chain" id="PRO_5038842253" description="Glucose/Sorbosone dehydrogenase domain-containing protein" evidence="2">
    <location>
        <begin position="22"/>
        <end position="376"/>
    </location>
</feature>
<feature type="signal peptide" evidence="2">
    <location>
        <begin position="1"/>
        <end position="21"/>
    </location>
</feature>
<feature type="region of interest" description="Disordered" evidence="1">
    <location>
        <begin position="24"/>
        <end position="45"/>
    </location>
</feature>
<organism evidence="4 5">
    <name type="scientific">Streptomyces mashuensis</name>
    <dbReference type="NCBI Taxonomy" id="33904"/>
    <lineage>
        <taxon>Bacteria</taxon>
        <taxon>Bacillati</taxon>
        <taxon>Actinomycetota</taxon>
        <taxon>Actinomycetes</taxon>
        <taxon>Kitasatosporales</taxon>
        <taxon>Streptomycetaceae</taxon>
        <taxon>Streptomyces</taxon>
    </lineage>
</organism>